<dbReference type="SUPFAM" id="SSF110997">
    <property type="entry name" value="Sporulation related repeat"/>
    <property type="match status" value="1"/>
</dbReference>
<dbReference type="Gene3D" id="3.30.70.1070">
    <property type="entry name" value="Sporulation related repeat"/>
    <property type="match status" value="1"/>
</dbReference>
<accession>A0A9X1XBL6</accession>
<keyword evidence="1" id="KW-0812">Transmembrane</keyword>
<comment type="caution">
    <text evidence="2">The sequence shown here is derived from an EMBL/GenBank/DDBJ whole genome shotgun (WGS) entry which is preliminary data.</text>
</comment>
<keyword evidence="3" id="KW-1185">Reference proteome</keyword>
<sequence length="339" mass="37560">MKDQKPITVLINGKATAYKEVQKEQETSTKEIAAAVYPEEAAGWEIIDSEGAGKVLDFKKVISTVPRPSTLRKKWSKRRMILMDHKRNTSLFSKKFMTAVLAAIVTGCTFGAIILMLFTGETASTQSQAVAAQPGNASSKAQAPATISNISMDFHAAQNGLFSTEKKARGISESIKDQGYAAAVYKQGANYSVLIGLGNKKEEAQTLADVYRLKGVEVWPKQLDASYTNLKIPHKMDEPFIVNGKILLQNVITLSQVPSLSKKAKDSIMKDYEGWKAYGDKQHEQWPAKQEKAVKNYEKDISRALTKLTANRSDEADWPLQQSVLDCFVSYTKLLETLK</sequence>
<dbReference type="InterPro" id="IPR036680">
    <property type="entry name" value="SPOR-like_sf"/>
</dbReference>
<dbReference type="Proteomes" id="UP001139011">
    <property type="component" value="Unassembled WGS sequence"/>
</dbReference>
<dbReference type="GO" id="GO:0042834">
    <property type="term" value="F:peptidoglycan binding"/>
    <property type="evidence" value="ECO:0007669"/>
    <property type="project" value="InterPro"/>
</dbReference>
<feature type="transmembrane region" description="Helical" evidence="1">
    <location>
        <begin position="96"/>
        <end position="118"/>
    </location>
</feature>
<reference evidence="2" key="1">
    <citation type="submission" date="2021-09" db="EMBL/GenBank/DDBJ databases">
        <title>Genome analysis of Fictibacillus sp. KIGAM418 isolated from marine sediment.</title>
        <authorList>
            <person name="Seo M.-J."/>
            <person name="Cho E.-S."/>
            <person name="Hwang C.Y."/>
        </authorList>
    </citation>
    <scope>NUCLEOTIDE SEQUENCE</scope>
    <source>
        <strain evidence="2">KIGAM418</strain>
    </source>
</reference>
<evidence type="ECO:0008006" key="4">
    <source>
        <dbReference type="Google" id="ProtNLM"/>
    </source>
</evidence>
<protein>
    <recommendedName>
        <fullName evidence="4">SPOR domain-containing protein</fullName>
    </recommendedName>
</protein>
<dbReference type="EMBL" id="JAIWJX010000002">
    <property type="protein sequence ID" value="MCK6257917.1"/>
    <property type="molecule type" value="Genomic_DNA"/>
</dbReference>
<evidence type="ECO:0000313" key="2">
    <source>
        <dbReference type="EMBL" id="MCK6257917.1"/>
    </source>
</evidence>
<name>A0A9X1XBL6_9BACL</name>
<gene>
    <name evidence="2" type="ORF">LCY76_15155</name>
</gene>
<keyword evidence="1" id="KW-1133">Transmembrane helix</keyword>
<keyword evidence="1" id="KW-0472">Membrane</keyword>
<organism evidence="2 3">
    <name type="scientific">Fictibacillus marinisediminis</name>
    <dbReference type="NCBI Taxonomy" id="2878389"/>
    <lineage>
        <taxon>Bacteria</taxon>
        <taxon>Bacillati</taxon>
        <taxon>Bacillota</taxon>
        <taxon>Bacilli</taxon>
        <taxon>Bacillales</taxon>
        <taxon>Fictibacillaceae</taxon>
        <taxon>Fictibacillus</taxon>
    </lineage>
</organism>
<evidence type="ECO:0000256" key="1">
    <source>
        <dbReference type="SAM" id="Phobius"/>
    </source>
</evidence>
<dbReference type="AlphaFoldDB" id="A0A9X1XBL6"/>
<proteinExistence type="predicted"/>
<evidence type="ECO:0000313" key="3">
    <source>
        <dbReference type="Proteomes" id="UP001139011"/>
    </source>
</evidence>
<dbReference type="RefSeq" id="WP_248253298.1">
    <property type="nucleotide sequence ID" value="NZ_JAIWJX010000002.1"/>
</dbReference>